<proteinExistence type="predicted"/>
<reference evidence="1" key="1">
    <citation type="submission" date="2021-06" db="EMBL/GenBank/DDBJ databases">
        <authorList>
            <person name="Rolland C."/>
        </authorList>
    </citation>
    <scope>NUCLEOTIDE SEQUENCE</scope>
    <source>
        <strain evidence="1">347.936635</strain>
    </source>
</reference>
<organism evidence="1">
    <name type="scientific">Clandestinovirus</name>
    <dbReference type="NCBI Taxonomy" id="2831644"/>
    <lineage>
        <taxon>Viruses</taxon>
    </lineage>
</organism>
<gene>
    <name evidence="1" type="ORF">KOM_12_277</name>
</gene>
<evidence type="ECO:0000313" key="1">
    <source>
        <dbReference type="EMBL" id="QYA18546.1"/>
    </source>
</evidence>
<accession>A0A8F8PK99</accession>
<name>A0A8F8PK99_9VIRU</name>
<dbReference type="EMBL" id="MZ420154">
    <property type="protein sequence ID" value="QYA18546.1"/>
    <property type="molecule type" value="Genomic_DNA"/>
</dbReference>
<sequence>MAETVWLKGMDFVDNQTVGVTAFDEVLDRWIVSKTQKQQKSSVVEEDVSKLPGIIKDACQLSMTSPTVHTRSLLKVHEMSVLEMAESLSNTTIKTYLVEFLLPDNHEYTNLDDMSRVELIAAVWKWRAINKS</sequence>
<protein>
    <submittedName>
        <fullName evidence="1">Uncharacterized protein</fullName>
    </submittedName>
</protein>